<protein>
    <submittedName>
        <fullName evidence="1">Uncharacterized protein</fullName>
    </submittedName>
</protein>
<dbReference type="AlphaFoldDB" id="A0A2P2QU67"/>
<evidence type="ECO:0000313" key="1">
    <source>
        <dbReference type="EMBL" id="MBX70543.1"/>
    </source>
</evidence>
<accession>A0A2P2QU67</accession>
<name>A0A2P2QU67_RHIMU</name>
<organism evidence="1">
    <name type="scientific">Rhizophora mucronata</name>
    <name type="common">Asiatic mangrove</name>
    <dbReference type="NCBI Taxonomy" id="61149"/>
    <lineage>
        <taxon>Eukaryota</taxon>
        <taxon>Viridiplantae</taxon>
        <taxon>Streptophyta</taxon>
        <taxon>Embryophyta</taxon>
        <taxon>Tracheophyta</taxon>
        <taxon>Spermatophyta</taxon>
        <taxon>Magnoliopsida</taxon>
        <taxon>eudicotyledons</taxon>
        <taxon>Gunneridae</taxon>
        <taxon>Pentapetalae</taxon>
        <taxon>rosids</taxon>
        <taxon>fabids</taxon>
        <taxon>Malpighiales</taxon>
        <taxon>Rhizophoraceae</taxon>
        <taxon>Rhizophora</taxon>
    </lineage>
</organism>
<sequence length="31" mass="3848">MKKRMLDFSFHQRLKSAFSPNKSHLLFYNFQ</sequence>
<proteinExistence type="predicted"/>
<reference evidence="1" key="1">
    <citation type="submission" date="2018-02" db="EMBL/GenBank/DDBJ databases">
        <title>Rhizophora mucronata_Transcriptome.</title>
        <authorList>
            <person name="Meera S.P."/>
            <person name="Sreeshan A."/>
            <person name="Augustine A."/>
        </authorList>
    </citation>
    <scope>NUCLEOTIDE SEQUENCE</scope>
    <source>
        <tissue evidence="1">Leaf</tissue>
    </source>
</reference>
<dbReference type="EMBL" id="GGEC01090059">
    <property type="protein sequence ID" value="MBX70543.1"/>
    <property type="molecule type" value="Transcribed_RNA"/>
</dbReference>